<dbReference type="Pfam" id="PF03372">
    <property type="entry name" value="Exo_endo_phos"/>
    <property type="match status" value="1"/>
</dbReference>
<dbReference type="Gene3D" id="3.60.10.10">
    <property type="entry name" value="Endonuclease/exonuclease/phosphatase"/>
    <property type="match status" value="1"/>
</dbReference>
<dbReference type="EMBL" id="KZ669847">
    <property type="protein sequence ID" value="PPR84475.1"/>
    <property type="molecule type" value="Genomic_DNA"/>
</dbReference>
<feature type="domain" description="Endonuclease/exonuclease/phosphatase" evidence="1">
    <location>
        <begin position="4"/>
        <end position="130"/>
    </location>
</feature>
<protein>
    <recommendedName>
        <fullName evidence="1">Endonuclease/exonuclease/phosphatase domain-containing protein</fullName>
    </recommendedName>
</protein>
<evidence type="ECO:0000259" key="1">
    <source>
        <dbReference type="Pfam" id="PF03372"/>
    </source>
</evidence>
<dbReference type="SUPFAM" id="SSF56219">
    <property type="entry name" value="DNase I-like"/>
    <property type="match status" value="1"/>
</dbReference>
<dbReference type="OrthoDB" id="1729225at2759"/>
<evidence type="ECO:0000313" key="2">
    <source>
        <dbReference type="EMBL" id="PPR84475.1"/>
    </source>
</evidence>
<evidence type="ECO:0000313" key="3">
    <source>
        <dbReference type="Proteomes" id="UP000239757"/>
    </source>
</evidence>
<dbReference type="InterPro" id="IPR005135">
    <property type="entry name" value="Endo/exonuclease/phosphatase"/>
</dbReference>
<organism evidence="2 3">
    <name type="scientific">Gossypium barbadense</name>
    <name type="common">Sea Island cotton</name>
    <name type="synonym">Hibiscus barbadensis</name>
    <dbReference type="NCBI Taxonomy" id="3634"/>
    <lineage>
        <taxon>Eukaryota</taxon>
        <taxon>Viridiplantae</taxon>
        <taxon>Streptophyta</taxon>
        <taxon>Embryophyta</taxon>
        <taxon>Tracheophyta</taxon>
        <taxon>Spermatophyta</taxon>
        <taxon>Magnoliopsida</taxon>
        <taxon>eudicotyledons</taxon>
        <taxon>Gunneridae</taxon>
        <taxon>Pentapetalae</taxon>
        <taxon>rosids</taxon>
        <taxon>malvids</taxon>
        <taxon>Malvales</taxon>
        <taxon>Malvaceae</taxon>
        <taxon>Malvoideae</taxon>
        <taxon>Gossypium</taxon>
    </lineage>
</organism>
<gene>
    <name evidence="2" type="ORF">GOBAR_AA36237</name>
</gene>
<proteinExistence type="predicted"/>
<accession>A0A2P5W076</accession>
<dbReference type="PANTHER" id="PTHR35218">
    <property type="entry name" value="RNASE H DOMAIN-CONTAINING PROTEIN"/>
    <property type="match status" value="1"/>
</dbReference>
<sequence>MTIQELKQLLVANNPDSIFLCETKLNATDFQRVQTRSRMQNWLAVNSKVWSGGLALMWKDEMDVTIQSYSQHHIKSIVKMGRTSNIRVTGYYGHASPNERSSSWDMLRRVGAAVNKEWFVGGDFNTILNDSKKEGGVRLWTLSRIVGGSRGLIIGKGIG</sequence>
<dbReference type="Proteomes" id="UP000239757">
    <property type="component" value="Unassembled WGS sequence"/>
</dbReference>
<dbReference type="PANTHER" id="PTHR35218:SF9">
    <property type="entry name" value="ENDONUCLEASE_EXONUCLEASE_PHOSPHATASE DOMAIN-CONTAINING PROTEIN"/>
    <property type="match status" value="1"/>
</dbReference>
<name>A0A2P5W076_GOSBA</name>
<dbReference type="GO" id="GO:0003824">
    <property type="term" value="F:catalytic activity"/>
    <property type="evidence" value="ECO:0007669"/>
    <property type="project" value="InterPro"/>
</dbReference>
<reference evidence="2 3" key="1">
    <citation type="submission" date="2015-01" db="EMBL/GenBank/DDBJ databases">
        <title>Genome of allotetraploid Gossypium barbadense reveals genomic plasticity and fiber elongation in cotton evolution.</title>
        <authorList>
            <person name="Chen X."/>
            <person name="Liu X."/>
            <person name="Zhao B."/>
            <person name="Zheng H."/>
            <person name="Hu Y."/>
            <person name="Lu G."/>
            <person name="Yang C."/>
            <person name="Chen J."/>
            <person name="Shan C."/>
            <person name="Zhang L."/>
            <person name="Zhou Y."/>
            <person name="Wang L."/>
            <person name="Guo W."/>
            <person name="Bai Y."/>
            <person name="Ruan J."/>
            <person name="Shangguan X."/>
            <person name="Mao Y."/>
            <person name="Jiang J."/>
            <person name="Zhu Y."/>
            <person name="Lei J."/>
            <person name="Kang H."/>
            <person name="Chen S."/>
            <person name="He X."/>
            <person name="Wang R."/>
            <person name="Wang Y."/>
            <person name="Chen J."/>
            <person name="Wang L."/>
            <person name="Yu S."/>
            <person name="Wang B."/>
            <person name="Wei J."/>
            <person name="Song S."/>
            <person name="Lu X."/>
            <person name="Gao Z."/>
            <person name="Gu W."/>
            <person name="Deng X."/>
            <person name="Ma D."/>
            <person name="Wang S."/>
            <person name="Liang W."/>
            <person name="Fang L."/>
            <person name="Cai C."/>
            <person name="Zhu X."/>
            <person name="Zhou B."/>
            <person name="Zhang Y."/>
            <person name="Chen Z."/>
            <person name="Xu S."/>
            <person name="Zhu R."/>
            <person name="Wang S."/>
            <person name="Zhang T."/>
            <person name="Zhao G."/>
        </authorList>
    </citation>
    <scope>NUCLEOTIDE SEQUENCE [LARGE SCALE GENOMIC DNA]</scope>
    <source>
        <strain evidence="3">cv. Xinhai21</strain>
        <tissue evidence="2">Leaf</tissue>
    </source>
</reference>
<dbReference type="InterPro" id="IPR036691">
    <property type="entry name" value="Endo/exonu/phosph_ase_sf"/>
</dbReference>
<dbReference type="AlphaFoldDB" id="A0A2P5W076"/>